<evidence type="ECO:0008006" key="3">
    <source>
        <dbReference type="Google" id="ProtNLM"/>
    </source>
</evidence>
<comment type="caution">
    <text evidence="1">The sequence shown here is derived from an EMBL/GenBank/DDBJ whole genome shotgun (WGS) entry which is preliminary data.</text>
</comment>
<proteinExistence type="predicted"/>
<evidence type="ECO:0000313" key="2">
    <source>
        <dbReference type="Proteomes" id="UP001470230"/>
    </source>
</evidence>
<dbReference type="PANTHER" id="PTHR24159:SF5">
    <property type="entry name" value="ANK_REP_REGION DOMAIN-CONTAINING PROTEIN"/>
    <property type="match status" value="1"/>
</dbReference>
<reference evidence="1 2" key="1">
    <citation type="submission" date="2024-04" db="EMBL/GenBank/DDBJ databases">
        <title>Tritrichomonas musculus Genome.</title>
        <authorList>
            <person name="Alves-Ferreira E."/>
            <person name="Grigg M."/>
            <person name="Lorenzi H."/>
            <person name="Galac M."/>
        </authorList>
    </citation>
    <scope>NUCLEOTIDE SEQUENCE [LARGE SCALE GENOMIC DNA]</scope>
    <source>
        <strain evidence="1 2">EAF2021</strain>
    </source>
</reference>
<protein>
    <recommendedName>
        <fullName evidence="3">DUF3447 domain-containing protein</fullName>
    </recommendedName>
</protein>
<accession>A0ABR2KBE1</accession>
<dbReference type="PANTHER" id="PTHR24159">
    <property type="match status" value="1"/>
</dbReference>
<name>A0ABR2KBE1_9EUKA</name>
<keyword evidence="2" id="KW-1185">Reference proteome</keyword>
<gene>
    <name evidence="1" type="ORF">M9Y10_039498</name>
</gene>
<organism evidence="1 2">
    <name type="scientific">Tritrichomonas musculus</name>
    <dbReference type="NCBI Taxonomy" id="1915356"/>
    <lineage>
        <taxon>Eukaryota</taxon>
        <taxon>Metamonada</taxon>
        <taxon>Parabasalia</taxon>
        <taxon>Tritrichomonadida</taxon>
        <taxon>Tritrichomonadidae</taxon>
        <taxon>Tritrichomonas</taxon>
    </lineage>
</organism>
<dbReference type="EMBL" id="JAPFFF010000006">
    <property type="protein sequence ID" value="KAK8888428.1"/>
    <property type="molecule type" value="Genomic_DNA"/>
</dbReference>
<dbReference type="Proteomes" id="UP001470230">
    <property type="component" value="Unassembled WGS sequence"/>
</dbReference>
<sequence length="311" mass="36937">MDGQVYLDEIKQFQSSLLHYLDEGQNLQNYPNLIKFLKDQFSRKRPKEIKETLRLISKISKNHHRSPNFIDKIDQFLINFKNEIKQTFSNYEIFSIFKNNKRLLLFLLKESILTFDQTIVDQINYNKYWDANYIKFFLPECKPYITENLYNEIEGDIHSSNSDEFEEKRKIGENELQICELIRNDSIDEFIVFVNRTNASLSMKIPSSIFETNRFLYKKSPTLLEYSAFFGSIQIFKFLFLNGIEFTPSLCLYAIHGDNPDIIHHLEENNASISYNDCFIEAIKCFCNDVAYYILNNYLDIQDDLIDSYFP</sequence>
<evidence type="ECO:0000313" key="1">
    <source>
        <dbReference type="EMBL" id="KAK8888428.1"/>
    </source>
</evidence>
<dbReference type="InterPro" id="IPR036770">
    <property type="entry name" value="Ankyrin_rpt-contain_sf"/>
</dbReference>
<dbReference type="SUPFAM" id="SSF48403">
    <property type="entry name" value="Ankyrin repeat"/>
    <property type="match status" value="1"/>
</dbReference>